<comment type="caution">
    <text evidence="1">The sequence shown here is derived from an EMBL/GenBank/DDBJ whole genome shotgun (WGS) entry which is preliminary data.</text>
</comment>
<protein>
    <submittedName>
        <fullName evidence="1">Uncharacterized protein</fullName>
    </submittedName>
</protein>
<dbReference type="AlphaFoldDB" id="A0A916WQ51"/>
<sequence>MVTATIDAITANAVSANHIRGDTRIISPSAFAVTVSPSPEHLDARGADSVPSSLRWPSVGVDAAGELVASVPRERAPLELVASV</sequence>
<dbReference type="EMBL" id="BMGC01000004">
    <property type="protein sequence ID" value="GGB22129.1"/>
    <property type="molecule type" value="Genomic_DNA"/>
</dbReference>
<dbReference type="Proteomes" id="UP000621454">
    <property type="component" value="Unassembled WGS sequence"/>
</dbReference>
<gene>
    <name evidence="1" type="ORF">GCM10011489_07850</name>
</gene>
<keyword evidence="2" id="KW-1185">Reference proteome</keyword>
<reference evidence="1" key="2">
    <citation type="submission" date="2020-09" db="EMBL/GenBank/DDBJ databases">
        <authorList>
            <person name="Sun Q."/>
            <person name="Zhou Y."/>
        </authorList>
    </citation>
    <scope>NUCLEOTIDE SEQUENCE</scope>
    <source>
        <strain evidence="1">CGMCC 1.12827</strain>
    </source>
</reference>
<reference evidence="1" key="1">
    <citation type="journal article" date="2014" name="Int. J. Syst. Evol. Microbiol.">
        <title>Complete genome sequence of Corynebacterium casei LMG S-19264T (=DSM 44701T), isolated from a smear-ripened cheese.</title>
        <authorList>
            <consortium name="US DOE Joint Genome Institute (JGI-PGF)"/>
            <person name="Walter F."/>
            <person name="Albersmeier A."/>
            <person name="Kalinowski J."/>
            <person name="Ruckert C."/>
        </authorList>
    </citation>
    <scope>NUCLEOTIDE SEQUENCE</scope>
    <source>
        <strain evidence="1">CGMCC 1.12827</strain>
    </source>
</reference>
<proteinExistence type="predicted"/>
<accession>A0A916WQ51</accession>
<organism evidence="1 2">
    <name type="scientific">Gordonia jinhuaensis</name>
    <dbReference type="NCBI Taxonomy" id="1517702"/>
    <lineage>
        <taxon>Bacteria</taxon>
        <taxon>Bacillati</taxon>
        <taxon>Actinomycetota</taxon>
        <taxon>Actinomycetes</taxon>
        <taxon>Mycobacteriales</taxon>
        <taxon>Gordoniaceae</taxon>
        <taxon>Gordonia</taxon>
    </lineage>
</organism>
<name>A0A916WQ51_9ACTN</name>
<evidence type="ECO:0000313" key="1">
    <source>
        <dbReference type="EMBL" id="GGB22129.1"/>
    </source>
</evidence>
<evidence type="ECO:0000313" key="2">
    <source>
        <dbReference type="Proteomes" id="UP000621454"/>
    </source>
</evidence>